<comment type="caution">
    <text evidence="1">The sequence shown here is derived from an EMBL/GenBank/DDBJ whole genome shotgun (WGS) entry which is preliminary data.</text>
</comment>
<dbReference type="SUPFAM" id="SSF48371">
    <property type="entry name" value="ARM repeat"/>
    <property type="match status" value="1"/>
</dbReference>
<dbReference type="InterPro" id="IPR016024">
    <property type="entry name" value="ARM-type_fold"/>
</dbReference>
<dbReference type="EMBL" id="JAPFFF010000009">
    <property type="protein sequence ID" value="KAK8881809.1"/>
    <property type="molecule type" value="Genomic_DNA"/>
</dbReference>
<proteinExistence type="predicted"/>
<organism evidence="1 2">
    <name type="scientific">Tritrichomonas musculus</name>
    <dbReference type="NCBI Taxonomy" id="1915356"/>
    <lineage>
        <taxon>Eukaryota</taxon>
        <taxon>Metamonada</taxon>
        <taxon>Parabasalia</taxon>
        <taxon>Tritrichomonadida</taxon>
        <taxon>Tritrichomonadidae</taxon>
        <taxon>Tritrichomonas</taxon>
    </lineage>
</organism>
<name>A0ABR2JSC7_9EUKA</name>
<gene>
    <name evidence="1" type="ORF">M9Y10_044445</name>
</gene>
<accession>A0ABR2JSC7</accession>
<protein>
    <recommendedName>
        <fullName evidence="3">Importin N-terminal domain-containing protein</fullName>
    </recommendedName>
</protein>
<dbReference type="Proteomes" id="UP001470230">
    <property type="component" value="Unassembled WGS sequence"/>
</dbReference>
<dbReference type="InterPro" id="IPR011989">
    <property type="entry name" value="ARM-like"/>
</dbReference>
<keyword evidence="2" id="KW-1185">Reference proteome</keyword>
<evidence type="ECO:0000313" key="1">
    <source>
        <dbReference type="EMBL" id="KAK8881809.1"/>
    </source>
</evidence>
<evidence type="ECO:0008006" key="3">
    <source>
        <dbReference type="Google" id="ProtNLM"/>
    </source>
</evidence>
<evidence type="ECO:0000313" key="2">
    <source>
        <dbReference type="Proteomes" id="UP001470230"/>
    </source>
</evidence>
<reference evidence="1 2" key="1">
    <citation type="submission" date="2024-04" db="EMBL/GenBank/DDBJ databases">
        <title>Tritrichomonas musculus Genome.</title>
        <authorList>
            <person name="Alves-Ferreira E."/>
            <person name="Grigg M."/>
            <person name="Lorenzi H."/>
            <person name="Galac M."/>
        </authorList>
    </citation>
    <scope>NUCLEOTIDE SEQUENCE [LARGE SCALE GENOMIC DNA]</scope>
    <source>
        <strain evidence="1 2">EAF2021</strain>
    </source>
</reference>
<sequence>MIYMTSNEDILNEDASNELYEFLDITTGNDDEEELLILQDKDPLSFIHTYCQILKSDQSQTLKIITLITATIKRADTFWLSNKNAQDEMQKNDQRNSIKETLLRFMNAGNEQIYASAALSLFIVGSLEFKNNEWPSFFNDIFSIIKNVIDQLQYQEQINDKEDKSILMVSSLQIQPAILGALDIIKYSLEENILTTDYRFFDQYMHNICYIFKYFIQKYDQDENDNIKFAYNEKSFFLYKTRERCFHLLKVTMQYLSNEIKTYEQCSDLVQLLLEADSQFISDIYETLGLLYKYYYSIASPKNSTNTCIKAIFEFSMKDLSKENSNNIRKIYALNFWINMANIELDMLKNERKMELCYYTLGVYEHIRPKILAILDQICSSGNIYESDLQETAIECLSCFVKTEPQTIFPDISDFFKKHIKKSESDSSHYQALTVLSTIIKKCQFSFISEFLILILECAENKNNNEKLNMVSLKLISKIIKYFPNSLSLSNISDIISMCEKKLENKETFQIISRLIKLFDISMNSTNSCQGIIDFRSKHDYALELNAKITQLVTNAAERNISLSYSAIISLIQISNDPAFLISFLNSMINKFQNINKDDTQDISALVSEDGYIINSDLCQILRNCINRLKNLEENQNFDQLTKQQIEALIQRLKDSVLEKFCQSYDDDLLELVCSFISKSTDFEFISNLMPIVMNTFFSTGNTQRITIAAEFISDLVTAKLAFVGLDFLNEYKLFNVYEEILNNQATLKSIHSPIITSLADIINSFGRESFEIRQKFMPIFAKFVNIPIDPSKANDIEYAYDLFEALCRVYTAITNFIDDSGGDAINICDIVFKLFKRIYQIELYQNNTLILQFVVCIIHNLYNLSESKNRITFLANNKSVKEILMKAASFPKQKEECRKRAQLIVHFLYSNY</sequence>
<dbReference type="Gene3D" id="1.25.10.10">
    <property type="entry name" value="Leucine-rich Repeat Variant"/>
    <property type="match status" value="1"/>
</dbReference>